<organism evidence="1">
    <name type="scientific">Bacteroides intestinalis</name>
    <dbReference type="NCBI Taxonomy" id="329854"/>
    <lineage>
        <taxon>Bacteria</taxon>
        <taxon>Pseudomonadati</taxon>
        <taxon>Bacteroidota</taxon>
        <taxon>Bacteroidia</taxon>
        <taxon>Bacteroidales</taxon>
        <taxon>Bacteroidaceae</taxon>
        <taxon>Bacteroides</taxon>
    </lineage>
</organism>
<evidence type="ECO:0000313" key="2">
    <source>
        <dbReference type="Proteomes" id="UP000070319"/>
    </source>
</evidence>
<comment type="caution">
    <text evidence="1">The sequence shown here is derived from an EMBL/GenBank/DDBJ whole genome shotgun (WGS) entry which is preliminary data.</text>
</comment>
<evidence type="ECO:0000313" key="1">
    <source>
        <dbReference type="EMBL" id="KXT51731.1"/>
    </source>
</evidence>
<dbReference type="AlphaFoldDB" id="A0A139LJU9"/>
<dbReference type="Proteomes" id="UP000070319">
    <property type="component" value="Unassembled WGS sequence"/>
</dbReference>
<sequence length="90" mass="9647">MIHPFGYLTVLALAKWGDTSTTSAGIFPNLMQTFADIHAKGGQFGTLIKGIKDADNFRITLIRCHPAGTVTTVVTDVERLITSRGRSIGG</sequence>
<protein>
    <submittedName>
        <fullName evidence="1">Uncharacterized protein</fullName>
    </submittedName>
</protein>
<gene>
    <name evidence="1" type="ORF">HMPREF2531_01781</name>
</gene>
<name>A0A139LJU9_9BACE</name>
<proteinExistence type="predicted"/>
<dbReference type="EMBL" id="LTDF01000072">
    <property type="protein sequence ID" value="KXT51731.1"/>
    <property type="molecule type" value="Genomic_DNA"/>
</dbReference>
<accession>A0A139LJU9</accession>
<reference evidence="1 2" key="1">
    <citation type="submission" date="2016-02" db="EMBL/GenBank/DDBJ databases">
        <authorList>
            <person name="Wen L."/>
            <person name="He K."/>
            <person name="Yang H."/>
        </authorList>
    </citation>
    <scope>NUCLEOTIDE SEQUENCE [LARGE SCALE GENOMIC DNA]</scope>
    <source>
        <strain evidence="1 2">KLE1704</strain>
    </source>
</reference>